<evidence type="ECO:0000313" key="3">
    <source>
        <dbReference type="Proteomes" id="UP000801492"/>
    </source>
</evidence>
<feature type="region of interest" description="Disordered" evidence="1">
    <location>
        <begin position="182"/>
        <end position="214"/>
    </location>
</feature>
<sequence>MPTTEDATLQLIQREISEVVQRENELRASYSRSESENGISTSNGSDANNISKPPLDRTTSTPAFTNGHSSSVSTGRLFTQNPTTKGVMQRFIKSRGKLSTMSTTTNKSQPAPNSWINNQDFIEPLKPMVPAGMQPRNGFVPVEERIRKEIQETQKRESDLRIERQKSQPNLLALLELHSPEPERSLRSARSISQLSDFDSYEESTSAPASLKAARSLAELCDVDEETQPPGSLTLIKQWENIIQKNQQPRT</sequence>
<evidence type="ECO:0008006" key="4">
    <source>
        <dbReference type="Google" id="ProtNLM"/>
    </source>
</evidence>
<feature type="compositionally biased region" description="Polar residues" evidence="1">
    <location>
        <begin position="30"/>
        <end position="81"/>
    </location>
</feature>
<feature type="compositionally biased region" description="Polar residues" evidence="1">
    <location>
        <begin position="188"/>
        <end position="208"/>
    </location>
</feature>
<proteinExistence type="predicted"/>
<feature type="compositionally biased region" description="Basic and acidic residues" evidence="1">
    <location>
        <begin position="16"/>
        <end position="26"/>
    </location>
</feature>
<accession>A0A8K0GCR2</accession>
<dbReference type="AlphaFoldDB" id="A0A8K0GCR2"/>
<dbReference type="Proteomes" id="UP000801492">
    <property type="component" value="Unassembled WGS sequence"/>
</dbReference>
<gene>
    <name evidence="2" type="ORF">ILUMI_06274</name>
</gene>
<evidence type="ECO:0000256" key="1">
    <source>
        <dbReference type="SAM" id="MobiDB-lite"/>
    </source>
</evidence>
<feature type="region of interest" description="Disordered" evidence="1">
    <location>
        <begin position="16"/>
        <end position="81"/>
    </location>
</feature>
<dbReference type="EMBL" id="VTPC01002528">
    <property type="protein sequence ID" value="KAF2899910.1"/>
    <property type="molecule type" value="Genomic_DNA"/>
</dbReference>
<name>A0A8K0GCR2_IGNLU</name>
<reference evidence="2" key="1">
    <citation type="submission" date="2019-08" db="EMBL/GenBank/DDBJ databases">
        <title>The genome of the North American firefly Photinus pyralis.</title>
        <authorList>
            <consortium name="Photinus pyralis genome working group"/>
            <person name="Fallon T.R."/>
            <person name="Sander Lower S.E."/>
            <person name="Weng J.-K."/>
        </authorList>
    </citation>
    <scope>NUCLEOTIDE SEQUENCE</scope>
    <source>
        <strain evidence="2">TRF0915ILg1</strain>
        <tissue evidence="2">Whole body</tissue>
    </source>
</reference>
<organism evidence="2 3">
    <name type="scientific">Ignelater luminosus</name>
    <name type="common">Cucubano</name>
    <name type="synonym">Pyrophorus luminosus</name>
    <dbReference type="NCBI Taxonomy" id="2038154"/>
    <lineage>
        <taxon>Eukaryota</taxon>
        <taxon>Metazoa</taxon>
        <taxon>Ecdysozoa</taxon>
        <taxon>Arthropoda</taxon>
        <taxon>Hexapoda</taxon>
        <taxon>Insecta</taxon>
        <taxon>Pterygota</taxon>
        <taxon>Neoptera</taxon>
        <taxon>Endopterygota</taxon>
        <taxon>Coleoptera</taxon>
        <taxon>Polyphaga</taxon>
        <taxon>Elateriformia</taxon>
        <taxon>Elateroidea</taxon>
        <taxon>Elateridae</taxon>
        <taxon>Agrypninae</taxon>
        <taxon>Pyrophorini</taxon>
        <taxon>Ignelater</taxon>
    </lineage>
</organism>
<evidence type="ECO:0000313" key="2">
    <source>
        <dbReference type="EMBL" id="KAF2899910.1"/>
    </source>
</evidence>
<protein>
    <recommendedName>
        <fullName evidence="4">A-kinase anchor protein 2 C-terminal domain-containing protein</fullName>
    </recommendedName>
</protein>
<comment type="caution">
    <text evidence="2">The sequence shown here is derived from an EMBL/GenBank/DDBJ whole genome shotgun (WGS) entry which is preliminary data.</text>
</comment>
<keyword evidence="3" id="KW-1185">Reference proteome</keyword>
<dbReference type="OrthoDB" id="6512841at2759"/>